<dbReference type="NCBIfam" id="TIGR03298">
    <property type="entry name" value="argP"/>
    <property type="match status" value="1"/>
</dbReference>
<keyword evidence="2" id="KW-0805">Transcription regulation</keyword>
<evidence type="ECO:0000256" key="3">
    <source>
        <dbReference type="ARBA" id="ARBA00023125"/>
    </source>
</evidence>
<dbReference type="InterPro" id="IPR000847">
    <property type="entry name" value="LysR_HTH_N"/>
</dbReference>
<dbReference type="NCBIfam" id="NF009888">
    <property type="entry name" value="PRK13348.1"/>
    <property type="match status" value="1"/>
</dbReference>
<sequence length="300" mass="32098">MLDYPLLEAVAAVDREGSFEGAARALHLTPSAVSQRVKLLEERVGTPLVVRGRPCAATPAGRHLCRHVEQVGLLERDLHGLLPAAGADAGPSRPAVLRVAINADSLATWFPGAMARFAAGEDTLLDVALDDEAHTAEWLHTGQVLAAVAARAKPSPGCRSVPLGGLRYLATASPAFVARHFAGGVDAASLARAPTLQLSRKDELQRRWLRKVCRKDVEPPTHGLPTTQAFLEASLAGVAWCLNPEALARPHLAAGRLVELVRGTALDVPLHWHHARLAPAAVERLTRAVVAEARRQLRPR</sequence>
<dbReference type="InterPro" id="IPR036390">
    <property type="entry name" value="WH_DNA-bd_sf"/>
</dbReference>
<evidence type="ECO:0000256" key="4">
    <source>
        <dbReference type="ARBA" id="ARBA00023163"/>
    </source>
</evidence>
<dbReference type="PROSITE" id="PS50931">
    <property type="entry name" value="HTH_LYSR"/>
    <property type="match status" value="1"/>
</dbReference>
<dbReference type="PANTHER" id="PTHR30579:SF2">
    <property type="entry name" value="HTH-TYPE TRANSCRIPTIONAL REGULATOR ARGP"/>
    <property type="match status" value="1"/>
</dbReference>
<dbReference type="PANTHER" id="PTHR30579">
    <property type="entry name" value="TRANSCRIPTIONAL REGULATOR"/>
    <property type="match status" value="1"/>
</dbReference>
<evidence type="ECO:0000256" key="2">
    <source>
        <dbReference type="ARBA" id="ARBA00023015"/>
    </source>
</evidence>
<dbReference type="NCBIfam" id="NF002964">
    <property type="entry name" value="PRK03635.1"/>
    <property type="match status" value="1"/>
</dbReference>
<dbReference type="Pfam" id="PF03466">
    <property type="entry name" value="LysR_substrate"/>
    <property type="match status" value="1"/>
</dbReference>
<evidence type="ECO:0000256" key="1">
    <source>
        <dbReference type="ARBA" id="ARBA00009437"/>
    </source>
</evidence>
<dbReference type="InterPro" id="IPR050176">
    <property type="entry name" value="LTTR"/>
</dbReference>
<keyword evidence="7" id="KW-1185">Reference proteome</keyword>
<dbReference type="Gene3D" id="3.40.190.290">
    <property type="match status" value="1"/>
</dbReference>
<organism evidence="6 7">
    <name type="scientific">Anaeromyxobacter paludicola</name>
    <dbReference type="NCBI Taxonomy" id="2918171"/>
    <lineage>
        <taxon>Bacteria</taxon>
        <taxon>Pseudomonadati</taxon>
        <taxon>Myxococcota</taxon>
        <taxon>Myxococcia</taxon>
        <taxon>Myxococcales</taxon>
        <taxon>Cystobacterineae</taxon>
        <taxon>Anaeromyxobacteraceae</taxon>
        <taxon>Anaeromyxobacter</taxon>
    </lineage>
</organism>
<name>A0ABN6N7D3_9BACT</name>
<feature type="domain" description="HTH lysR-type" evidence="5">
    <location>
        <begin position="2"/>
        <end position="58"/>
    </location>
</feature>
<keyword evidence="4" id="KW-0804">Transcription</keyword>
<evidence type="ECO:0000313" key="7">
    <source>
        <dbReference type="Proteomes" id="UP001162734"/>
    </source>
</evidence>
<dbReference type="PRINTS" id="PR00039">
    <property type="entry name" value="HTHLYSR"/>
</dbReference>
<dbReference type="Gene3D" id="1.10.10.10">
    <property type="entry name" value="Winged helix-like DNA-binding domain superfamily/Winged helix DNA-binding domain"/>
    <property type="match status" value="1"/>
</dbReference>
<protein>
    <submittedName>
        <fullName evidence="6">Transcriptional regulator ArgP</fullName>
    </submittedName>
</protein>
<dbReference type="Proteomes" id="UP001162734">
    <property type="component" value="Chromosome"/>
</dbReference>
<evidence type="ECO:0000259" key="5">
    <source>
        <dbReference type="PROSITE" id="PS50931"/>
    </source>
</evidence>
<gene>
    <name evidence="6" type="ORF">AMPC_15380</name>
</gene>
<dbReference type="SUPFAM" id="SSF53850">
    <property type="entry name" value="Periplasmic binding protein-like II"/>
    <property type="match status" value="1"/>
</dbReference>
<comment type="similarity">
    <text evidence="1">Belongs to the LysR transcriptional regulatory family.</text>
</comment>
<dbReference type="InterPro" id="IPR017685">
    <property type="entry name" value="ArgP"/>
</dbReference>
<dbReference type="Pfam" id="PF00126">
    <property type="entry name" value="HTH_1"/>
    <property type="match status" value="1"/>
</dbReference>
<proteinExistence type="inferred from homology"/>
<dbReference type="EMBL" id="AP025592">
    <property type="protein sequence ID" value="BDG08425.1"/>
    <property type="molecule type" value="Genomic_DNA"/>
</dbReference>
<evidence type="ECO:0000313" key="6">
    <source>
        <dbReference type="EMBL" id="BDG08425.1"/>
    </source>
</evidence>
<dbReference type="InterPro" id="IPR005119">
    <property type="entry name" value="LysR_subst-bd"/>
</dbReference>
<reference evidence="7" key="1">
    <citation type="journal article" date="2022" name="Int. J. Syst. Evol. Microbiol.">
        <title>Anaeromyxobacter oryzae sp. nov., Anaeromyxobacter diazotrophicus sp. nov. and Anaeromyxobacter paludicola sp. nov., isolated from paddy soils.</title>
        <authorList>
            <person name="Itoh H."/>
            <person name="Xu Z."/>
            <person name="Mise K."/>
            <person name="Masuda Y."/>
            <person name="Ushijima N."/>
            <person name="Hayakawa C."/>
            <person name="Shiratori Y."/>
            <person name="Senoo K."/>
        </authorList>
    </citation>
    <scope>NUCLEOTIDE SEQUENCE [LARGE SCALE GENOMIC DNA]</scope>
    <source>
        <strain evidence="7">Red630</strain>
    </source>
</reference>
<dbReference type="SUPFAM" id="SSF46785">
    <property type="entry name" value="Winged helix' DNA-binding domain"/>
    <property type="match status" value="1"/>
</dbReference>
<dbReference type="RefSeq" id="WP_248345604.1">
    <property type="nucleotide sequence ID" value="NZ_AP025592.1"/>
</dbReference>
<accession>A0ABN6N7D3</accession>
<dbReference type="InterPro" id="IPR036388">
    <property type="entry name" value="WH-like_DNA-bd_sf"/>
</dbReference>
<keyword evidence="3" id="KW-0238">DNA-binding</keyword>